<dbReference type="InterPro" id="IPR003613">
    <property type="entry name" value="Ubox_domain"/>
</dbReference>
<dbReference type="InterPro" id="IPR013083">
    <property type="entry name" value="Znf_RING/FYVE/PHD"/>
</dbReference>
<dbReference type="PROSITE" id="PS50072">
    <property type="entry name" value="CSA_PPIASE_2"/>
    <property type="match status" value="1"/>
</dbReference>
<dbReference type="InterPro" id="IPR002130">
    <property type="entry name" value="Cyclophilin-type_PPIase_dom"/>
</dbReference>
<name>A0A069DV58_9HEMI</name>
<organism evidence="3">
    <name type="scientific">Panstrongylus megistus</name>
    <dbReference type="NCBI Taxonomy" id="65343"/>
    <lineage>
        <taxon>Eukaryota</taxon>
        <taxon>Metazoa</taxon>
        <taxon>Ecdysozoa</taxon>
        <taxon>Arthropoda</taxon>
        <taxon>Hexapoda</taxon>
        <taxon>Insecta</taxon>
        <taxon>Pterygota</taxon>
        <taxon>Neoptera</taxon>
        <taxon>Paraneoptera</taxon>
        <taxon>Hemiptera</taxon>
        <taxon>Heteroptera</taxon>
        <taxon>Panheteroptera</taxon>
        <taxon>Cimicomorpha</taxon>
        <taxon>Reduviidae</taxon>
        <taxon>Triatominae</taxon>
        <taxon>Panstrongylus</taxon>
    </lineage>
</organism>
<dbReference type="SUPFAM" id="SSF57850">
    <property type="entry name" value="RING/U-box"/>
    <property type="match status" value="1"/>
</dbReference>
<proteinExistence type="evidence at transcript level"/>
<dbReference type="PRINTS" id="PR00153">
    <property type="entry name" value="CSAPPISMRASE"/>
</dbReference>
<evidence type="ECO:0000256" key="1">
    <source>
        <dbReference type="ARBA" id="ARBA00007930"/>
    </source>
</evidence>
<dbReference type="GO" id="GO:0003755">
    <property type="term" value="F:peptidyl-prolyl cis-trans isomerase activity"/>
    <property type="evidence" value="ECO:0007669"/>
    <property type="project" value="InterPro"/>
</dbReference>
<dbReference type="FunFam" id="2.40.100.10:FF:000018">
    <property type="entry name" value="Peptidyl-prolyl cis-trans isomerase-like 2"/>
    <property type="match status" value="1"/>
</dbReference>
<dbReference type="Pfam" id="PF04641">
    <property type="entry name" value="Rtf2"/>
    <property type="match status" value="1"/>
</dbReference>
<evidence type="ECO:0000313" key="3">
    <source>
        <dbReference type="EMBL" id="JAC87701.1"/>
    </source>
</evidence>
<dbReference type="SMART" id="SM00504">
    <property type="entry name" value="Ubox"/>
    <property type="match status" value="1"/>
</dbReference>
<dbReference type="InterPro" id="IPR044666">
    <property type="entry name" value="Cyclophilin_A-like"/>
</dbReference>
<dbReference type="InterPro" id="IPR020892">
    <property type="entry name" value="Cyclophilin-type_PPIase_CS"/>
</dbReference>
<dbReference type="GO" id="GO:0061630">
    <property type="term" value="F:ubiquitin protein ligase activity"/>
    <property type="evidence" value="ECO:0007669"/>
    <property type="project" value="TreeGrafter"/>
</dbReference>
<accession>A0A069DV58</accession>
<dbReference type="PANTHER" id="PTHR45625:SF1">
    <property type="entry name" value="RING-TYPE E3 UBIQUITIN-PROTEIN LIGASE PPIL2"/>
    <property type="match status" value="1"/>
</dbReference>
<sequence>MGKRQHQKDKMYLTCTEWTTLYGGKKEGPQGWNEDNRLPLGHCCLTLAPAVQPCCDHDGNIFSYEPLLKYLQKYHTNPVTGKPLDIKTLVKLNFKEGHDTKYVCPVTSKGLTGHSHVVAIAVTGNVYHYQAVKNLNIKLNSWQDLITNEPFEASDIITIQDPNNIQKFNAATFDHVKKNLRLEDDDLGEVGGESNLKRISKEMREVFDELSKEIESKKSKIEPEKKPTADKFNAAHYSTGAVAAGLTSTTMAPETVHQPAIIAEDLVRYERVKKKGYLRLVTNLGPLNLELHCDIVPKTCENFLKLGLQGYYDNTIFHRSIKHFMIQGGDPTGTGTGGKSLWDKPFEDEIRPHLTHSGRGVLSMANSGPSTNKSQFFITYRSCKHLDGKHTVFGRIVGGMDTLSALEKIEVDNKDKPIEDIIIQSIQVFVDPYQEVDEQLSEEREKEKEVNEEPKVNKVEPTAKLKVFRQGVGKYLNLKSPVQKPEVTTVDSTTKKKKVAGYEFGNFNGW</sequence>
<evidence type="ECO:0000259" key="2">
    <source>
        <dbReference type="PROSITE" id="PS50072"/>
    </source>
</evidence>
<feature type="domain" description="PPIase cyclophilin-type" evidence="2">
    <location>
        <begin position="282"/>
        <end position="428"/>
    </location>
</feature>
<dbReference type="InterPro" id="IPR029000">
    <property type="entry name" value="Cyclophilin-like_dom_sf"/>
</dbReference>
<dbReference type="GO" id="GO:0006457">
    <property type="term" value="P:protein folding"/>
    <property type="evidence" value="ECO:0007669"/>
    <property type="project" value="InterPro"/>
</dbReference>
<dbReference type="Gene3D" id="3.30.40.10">
    <property type="entry name" value="Zinc/RING finger domain, C3HC4 (zinc finger)"/>
    <property type="match status" value="1"/>
</dbReference>
<dbReference type="PROSITE" id="PS00170">
    <property type="entry name" value="CSA_PPIASE_1"/>
    <property type="match status" value="1"/>
</dbReference>
<dbReference type="GO" id="GO:0000209">
    <property type="term" value="P:protein polyubiquitination"/>
    <property type="evidence" value="ECO:0007669"/>
    <property type="project" value="TreeGrafter"/>
</dbReference>
<dbReference type="AlphaFoldDB" id="A0A069DV58"/>
<comment type="similarity">
    <text evidence="1">Belongs to the cyclophilin-type PPIase family. PPIL2 subfamily.</text>
</comment>
<dbReference type="SUPFAM" id="SSF50891">
    <property type="entry name" value="Cyclophilin-like"/>
    <property type="match status" value="1"/>
</dbReference>
<dbReference type="CDD" id="cd01923">
    <property type="entry name" value="cyclophilin_RING"/>
    <property type="match status" value="1"/>
</dbReference>
<protein>
    <submittedName>
        <fullName evidence="3">Putative cyclophilin type peptidyl-prolyl cis-trans isomerase</fullName>
    </submittedName>
</protein>
<dbReference type="Gene3D" id="2.40.100.10">
    <property type="entry name" value="Cyclophilin-like"/>
    <property type="match status" value="1"/>
</dbReference>
<dbReference type="Pfam" id="PF00160">
    <property type="entry name" value="Pro_isomerase"/>
    <property type="match status" value="1"/>
</dbReference>
<dbReference type="GO" id="GO:0071013">
    <property type="term" value="C:catalytic step 2 spliceosome"/>
    <property type="evidence" value="ECO:0007669"/>
    <property type="project" value="TreeGrafter"/>
</dbReference>
<reference evidence="3" key="1">
    <citation type="journal article" date="2015" name="J. Med. Entomol.">
        <title>A Deep Insight Into the Sialotranscriptome of the Chagas Disease Vector, Panstrongylus megistus (Hemiptera: Heteroptera).</title>
        <authorList>
            <person name="Ribeiro J.M."/>
            <person name="Schwarz A."/>
            <person name="Francischetti I.M."/>
        </authorList>
    </citation>
    <scope>NUCLEOTIDE SEQUENCE</scope>
    <source>
        <tissue evidence="3">Salivary glands</tissue>
    </source>
</reference>
<dbReference type="EMBL" id="GBGD01001188">
    <property type="protein sequence ID" value="JAC87701.1"/>
    <property type="molecule type" value="mRNA"/>
</dbReference>
<keyword evidence="3" id="KW-0413">Isomerase</keyword>
<dbReference type="PANTHER" id="PTHR45625">
    <property type="entry name" value="PEPTIDYL-PROLYL CIS-TRANS ISOMERASE-RELATED"/>
    <property type="match status" value="1"/>
</dbReference>